<dbReference type="CDD" id="cd06577">
    <property type="entry name" value="PASTA_pknB"/>
    <property type="match status" value="1"/>
</dbReference>
<comment type="similarity">
    <text evidence="2">Belongs to the transpeptidase family.</text>
</comment>
<keyword evidence="3 4" id="KW-0472">Membrane</keyword>
<dbReference type="SUPFAM" id="SSF54184">
    <property type="entry name" value="Penicillin-binding protein 2x (pbp-2x), c-terminal domain"/>
    <property type="match status" value="2"/>
</dbReference>
<dbReference type="Pfam" id="PF03793">
    <property type="entry name" value="PASTA"/>
    <property type="match status" value="1"/>
</dbReference>
<dbReference type="Gene3D" id="3.40.710.10">
    <property type="entry name" value="DD-peptidase/beta-lactamase superfamily"/>
    <property type="match status" value="1"/>
</dbReference>
<dbReference type="Proteomes" id="UP000245380">
    <property type="component" value="Unassembled WGS sequence"/>
</dbReference>
<feature type="domain" description="PASTA" evidence="5">
    <location>
        <begin position="646"/>
        <end position="705"/>
    </location>
</feature>
<evidence type="ECO:0000259" key="5">
    <source>
        <dbReference type="PROSITE" id="PS51178"/>
    </source>
</evidence>
<name>A0A2U3D6K6_SULT2</name>
<dbReference type="InterPro" id="IPR036138">
    <property type="entry name" value="PBP_dimer_sf"/>
</dbReference>
<dbReference type="InterPro" id="IPR050515">
    <property type="entry name" value="Beta-lactam/transpept"/>
</dbReference>
<dbReference type="GO" id="GO:0005886">
    <property type="term" value="C:plasma membrane"/>
    <property type="evidence" value="ECO:0007669"/>
    <property type="project" value="TreeGrafter"/>
</dbReference>
<dbReference type="SUPFAM" id="SSF56601">
    <property type="entry name" value="beta-lactamase/transpeptidase-like"/>
    <property type="match status" value="1"/>
</dbReference>
<dbReference type="AlphaFoldDB" id="A0A2U3D6K6"/>
<keyword evidence="4" id="KW-0812">Transmembrane</keyword>
<evidence type="ECO:0000256" key="2">
    <source>
        <dbReference type="ARBA" id="ARBA00007171"/>
    </source>
</evidence>
<evidence type="ECO:0000313" key="6">
    <source>
        <dbReference type="EMBL" id="PWI56915.1"/>
    </source>
</evidence>
<keyword evidence="7" id="KW-1185">Reference proteome</keyword>
<accession>A0A2U3D6K6</accession>
<dbReference type="PROSITE" id="PS51178">
    <property type="entry name" value="PASTA"/>
    <property type="match status" value="1"/>
</dbReference>
<evidence type="ECO:0000256" key="3">
    <source>
        <dbReference type="ARBA" id="ARBA00023136"/>
    </source>
</evidence>
<protein>
    <recommendedName>
        <fullName evidence="5">PASTA domain-containing protein</fullName>
    </recommendedName>
</protein>
<evidence type="ECO:0000313" key="7">
    <source>
        <dbReference type="Proteomes" id="UP000245380"/>
    </source>
</evidence>
<dbReference type="Gene3D" id="3.30.450.330">
    <property type="match status" value="1"/>
</dbReference>
<dbReference type="InterPro" id="IPR012338">
    <property type="entry name" value="Beta-lactam/transpept-like"/>
</dbReference>
<gene>
    <name evidence="6" type="ORF">BM613_11370</name>
</gene>
<reference evidence="6 7" key="1">
    <citation type="submission" date="2016-11" db="EMBL/GenBank/DDBJ databases">
        <title>Comparative genomics of Acidibacillus ferroxidans species.</title>
        <authorList>
            <person name="Oliveira G."/>
            <person name="Nunes G."/>
            <person name="Oliveira R."/>
            <person name="Araujo F."/>
            <person name="Salim A."/>
            <person name="Scholte L."/>
            <person name="Morais D."/>
            <person name="Nancucheo I."/>
            <person name="Johnson D.B."/>
            <person name="Grail B."/>
            <person name="Bittencourt J."/>
            <person name="Valadares R."/>
        </authorList>
    </citation>
    <scope>NUCLEOTIDE SEQUENCE [LARGE SCALE GENOMIC DNA]</scope>
    <source>
        <strain evidence="6 7">Y002</strain>
    </source>
</reference>
<organism evidence="6 7">
    <name type="scientific">Sulfoacidibacillus thermotolerans</name>
    <name type="common">Acidibacillus sulfuroxidans</name>
    <dbReference type="NCBI Taxonomy" id="1765684"/>
    <lineage>
        <taxon>Bacteria</taxon>
        <taxon>Bacillati</taxon>
        <taxon>Bacillota</taxon>
        <taxon>Bacilli</taxon>
        <taxon>Bacillales</taxon>
        <taxon>Alicyclobacillaceae</taxon>
        <taxon>Sulfoacidibacillus</taxon>
    </lineage>
</organism>
<dbReference type="GO" id="GO:0008658">
    <property type="term" value="F:penicillin binding"/>
    <property type="evidence" value="ECO:0007669"/>
    <property type="project" value="InterPro"/>
</dbReference>
<evidence type="ECO:0000256" key="1">
    <source>
        <dbReference type="ARBA" id="ARBA00004370"/>
    </source>
</evidence>
<dbReference type="CDD" id="cd06575">
    <property type="entry name" value="PASTA_Pbp2x-like_2"/>
    <property type="match status" value="1"/>
</dbReference>
<evidence type="ECO:0000256" key="4">
    <source>
        <dbReference type="SAM" id="Phobius"/>
    </source>
</evidence>
<keyword evidence="4" id="KW-1133">Transmembrane helix</keyword>
<dbReference type="PANTHER" id="PTHR30627">
    <property type="entry name" value="PEPTIDOGLYCAN D,D-TRANSPEPTIDASE"/>
    <property type="match status" value="1"/>
</dbReference>
<proteinExistence type="inferred from homology"/>
<dbReference type="InterPro" id="IPR001460">
    <property type="entry name" value="PCN-bd_Tpept"/>
</dbReference>
<comment type="subcellular location">
    <subcellularLocation>
        <location evidence="1">Membrane</location>
    </subcellularLocation>
</comment>
<dbReference type="EMBL" id="MPDK01000023">
    <property type="protein sequence ID" value="PWI56915.1"/>
    <property type="molecule type" value="Genomic_DNA"/>
</dbReference>
<comment type="caution">
    <text evidence="6">The sequence shown here is derived from an EMBL/GenBank/DDBJ whole genome shotgun (WGS) entry which is preliminary data.</text>
</comment>
<feature type="transmembrane region" description="Helical" evidence="4">
    <location>
        <begin position="12"/>
        <end position="28"/>
    </location>
</feature>
<dbReference type="SUPFAM" id="SSF56519">
    <property type="entry name" value="Penicillin binding protein dimerisation domain"/>
    <property type="match status" value="1"/>
</dbReference>
<dbReference type="InterPro" id="IPR005311">
    <property type="entry name" value="PBP_dimer"/>
</dbReference>
<dbReference type="GO" id="GO:0071555">
    <property type="term" value="P:cell wall organization"/>
    <property type="evidence" value="ECO:0007669"/>
    <property type="project" value="TreeGrafter"/>
</dbReference>
<sequence length="707" mass="77116">MKEQIRTKSLQIGFLFLASVVLFRIWHIQTADHFLKGRALAEWNAEETIQPMRGTIYDANGGVLAFDAPAYDMDIDLQAIEHNTPAKITELAQGLAQIVHAKEATIYAQLQQPNVIWLRMYPYLVHVPLATKEAVLKLFAKLNMQNDVNPYKTYRRIYPDGTFASEVIGFTDQHGHGAAGVELEYNQYLAGRPGISTFTQDTFGNPIPFQPVVRKPVQNGDSVYLTINSVIQRYAEQALAVIKQRFSPAHAAIIVADPNTGAILAMATLPDYNPNYFWRYNNSTLDTNWAISDPFEPGSTFKAVTLTGALATHSIQLNQTYMSGVDVVDGVPIHDWNLYGWGRLTYRQAMIYSSNVGFIHIGQAEGVQNFYTYLNRFGLTHKTGIDLPGEGDPIIFPEAHLNPVDFATMTFGQGLAVTPIQQIAAIGAIANGGNLLTPYVVQKIVSPSGKVIYNHHVHIVDHVAQAAIMRQVTNVMVQVVNNDPQGNVGEIPGYTVAGKTGTAEIPKPTGGYYKNLYNLSFIGYVPAYHPALEIYVTVSEAHHTAQWGDWVATPAARYVLQKSLAYLGIPPHTAPSAANFAPRDHYIVAPDVVGLPVHTATSVLERAGFNAHMVGSTGKVLEQWPAPGTKVPSGTNAWTFAPSDHPPGKVQVPNLSGMLMTEAMHVCSLVGLEMVPQGAGYALSQNLQPGKFVPVGTAIIVDFGPSP</sequence>
<dbReference type="OrthoDB" id="2378949at2"/>
<dbReference type="Gene3D" id="3.90.1310.10">
    <property type="entry name" value="Penicillin-binding protein 2a (Domain 2)"/>
    <property type="match status" value="1"/>
</dbReference>
<dbReference type="Gene3D" id="3.30.10.20">
    <property type="match status" value="1"/>
</dbReference>
<dbReference type="Pfam" id="PF03717">
    <property type="entry name" value="PBP_dimer"/>
    <property type="match status" value="1"/>
</dbReference>
<dbReference type="PANTHER" id="PTHR30627:SF1">
    <property type="entry name" value="PEPTIDOGLYCAN D,D-TRANSPEPTIDASE FTSI"/>
    <property type="match status" value="1"/>
</dbReference>
<dbReference type="RefSeq" id="WP_109431327.1">
    <property type="nucleotide sequence ID" value="NZ_MPDK01000023.1"/>
</dbReference>
<dbReference type="InterPro" id="IPR005543">
    <property type="entry name" value="PASTA_dom"/>
</dbReference>
<dbReference type="Pfam" id="PF00905">
    <property type="entry name" value="Transpeptidase"/>
    <property type="match status" value="1"/>
</dbReference>